<comment type="caution">
    <text evidence="2">The sequence shown here is derived from an EMBL/GenBank/DDBJ whole genome shotgun (WGS) entry which is preliminary data.</text>
</comment>
<dbReference type="PANTHER" id="PTHR39963">
    <property type="entry name" value="SLL0983 PROTEIN"/>
    <property type="match status" value="1"/>
</dbReference>
<keyword evidence="3" id="KW-1185">Reference proteome</keyword>
<proteinExistence type="predicted"/>
<sequence>MDKVITNDESFTLFCKDYDEHYHSTSDGAKSETLKKHILPALRFHKDTPKIIALDICFGLGYNSIYLQHLAKDKQLFIYSPEKNLPLMQELINFTYPKDFNTKILKELIMQKSYKDKNCSLELYIGNAREYILLLKQRGIELNLVFQDAFSPNKNKELWTFEYFKSLYQITSKDCLITTYSQNSSMLYSAFLAGFYSFSLTQKDTRTSTLLCKNPKKLQDIFQNDIKAIDLPHKIKCNKNLKGLYD</sequence>
<name>A0A2W6NET3_9HELI</name>
<evidence type="ECO:0000313" key="2">
    <source>
        <dbReference type="EMBL" id="PZT47500.1"/>
    </source>
</evidence>
<dbReference type="AlphaFoldDB" id="A0A2W6NET3"/>
<reference evidence="2 3" key="1">
    <citation type="submission" date="2017-03" db="EMBL/GenBank/DDBJ databases">
        <title>Genomic and clinical evidence uncovers the enterohepatic species Helicobacter valdiviensis as a potential human intestinal pathogen.</title>
        <authorList>
            <person name="Fresia P."/>
            <person name="Jara R."/>
            <person name="Sierra R."/>
            <person name="Ferres I."/>
            <person name="Greif G."/>
            <person name="Iraola G."/>
            <person name="Collado L."/>
        </authorList>
    </citation>
    <scope>NUCLEOTIDE SEQUENCE [LARGE SCALE GENOMIC DNA]</scope>
    <source>
        <strain evidence="2 3">WBE14</strain>
    </source>
</reference>
<dbReference type="RefSeq" id="WP_111230409.1">
    <property type="nucleotide sequence ID" value="NZ_NBIU01000031.1"/>
</dbReference>
<dbReference type="Pfam" id="PF05430">
    <property type="entry name" value="Methyltransf_30"/>
    <property type="match status" value="1"/>
</dbReference>
<dbReference type="OrthoDB" id="9786494at2"/>
<dbReference type="InterPro" id="IPR029063">
    <property type="entry name" value="SAM-dependent_MTases_sf"/>
</dbReference>
<dbReference type="Proteomes" id="UP000249746">
    <property type="component" value="Unassembled WGS sequence"/>
</dbReference>
<protein>
    <recommendedName>
        <fullName evidence="1">MnmC-like methyltransferase domain-containing protein</fullName>
    </recommendedName>
</protein>
<accession>A0A2W6NET3</accession>
<dbReference type="Gene3D" id="3.40.50.150">
    <property type="entry name" value="Vaccinia Virus protein VP39"/>
    <property type="match status" value="1"/>
</dbReference>
<dbReference type="EMBL" id="NBIU01000031">
    <property type="protein sequence ID" value="PZT47500.1"/>
    <property type="molecule type" value="Genomic_DNA"/>
</dbReference>
<gene>
    <name evidence="2" type="ORF">B6S12_08675</name>
</gene>
<dbReference type="PANTHER" id="PTHR39963:SF1">
    <property type="entry name" value="MNMC-LIKE METHYLTRANSFERASE DOMAIN-CONTAINING PROTEIN"/>
    <property type="match status" value="1"/>
</dbReference>
<feature type="domain" description="MnmC-like methyltransferase" evidence="1">
    <location>
        <begin position="108"/>
        <end position="195"/>
    </location>
</feature>
<organism evidence="2 3">
    <name type="scientific">Helicobacter valdiviensis</name>
    <dbReference type="NCBI Taxonomy" id="1458358"/>
    <lineage>
        <taxon>Bacteria</taxon>
        <taxon>Pseudomonadati</taxon>
        <taxon>Campylobacterota</taxon>
        <taxon>Epsilonproteobacteria</taxon>
        <taxon>Campylobacterales</taxon>
        <taxon>Helicobacteraceae</taxon>
        <taxon>Helicobacter</taxon>
    </lineage>
</organism>
<evidence type="ECO:0000259" key="1">
    <source>
        <dbReference type="Pfam" id="PF05430"/>
    </source>
</evidence>
<dbReference type="GO" id="GO:0016645">
    <property type="term" value="F:oxidoreductase activity, acting on the CH-NH group of donors"/>
    <property type="evidence" value="ECO:0007669"/>
    <property type="project" value="InterPro"/>
</dbReference>
<dbReference type="InterPro" id="IPR008471">
    <property type="entry name" value="MnmC-like_methylTransf"/>
</dbReference>
<evidence type="ECO:0000313" key="3">
    <source>
        <dbReference type="Proteomes" id="UP000249746"/>
    </source>
</evidence>